<dbReference type="CDD" id="cd00156">
    <property type="entry name" value="REC"/>
    <property type="match status" value="1"/>
</dbReference>
<dbReference type="PANTHER" id="PTHR44591">
    <property type="entry name" value="STRESS RESPONSE REGULATOR PROTEIN 1"/>
    <property type="match status" value="1"/>
</dbReference>
<dbReference type="OrthoDB" id="9789181at2"/>
<keyword evidence="4" id="KW-0418">Kinase</keyword>
<dbReference type="PROSITE" id="PS50110">
    <property type="entry name" value="RESPONSE_REGULATORY"/>
    <property type="match status" value="1"/>
</dbReference>
<dbReference type="GO" id="GO:0000160">
    <property type="term" value="P:phosphorelay signal transduction system"/>
    <property type="evidence" value="ECO:0007669"/>
    <property type="project" value="InterPro"/>
</dbReference>
<organism evidence="4 5">
    <name type="scientific">Parafilimonas terrae</name>
    <dbReference type="NCBI Taxonomy" id="1465490"/>
    <lineage>
        <taxon>Bacteria</taxon>
        <taxon>Pseudomonadati</taxon>
        <taxon>Bacteroidota</taxon>
        <taxon>Chitinophagia</taxon>
        <taxon>Chitinophagales</taxon>
        <taxon>Chitinophagaceae</taxon>
        <taxon>Parafilimonas</taxon>
    </lineage>
</organism>
<dbReference type="STRING" id="1465490.SAMN05444277_103279"/>
<dbReference type="SUPFAM" id="SSF52172">
    <property type="entry name" value="CheY-like"/>
    <property type="match status" value="1"/>
</dbReference>
<dbReference type="Pfam" id="PF00072">
    <property type="entry name" value="Response_reg"/>
    <property type="match status" value="1"/>
</dbReference>
<dbReference type="RefSeq" id="WP_090656981.1">
    <property type="nucleotide sequence ID" value="NZ_FOXQ01000003.1"/>
</dbReference>
<feature type="domain" description="Response regulatory" evidence="3">
    <location>
        <begin position="9"/>
        <end position="122"/>
    </location>
</feature>
<reference evidence="4 5" key="1">
    <citation type="submission" date="2016-10" db="EMBL/GenBank/DDBJ databases">
        <authorList>
            <person name="de Groot N.N."/>
        </authorList>
    </citation>
    <scope>NUCLEOTIDE SEQUENCE [LARGE SCALE GENOMIC DNA]</scope>
    <source>
        <strain evidence="4 5">DSM 28286</strain>
    </source>
</reference>
<dbReference type="InterPro" id="IPR011006">
    <property type="entry name" value="CheY-like_superfamily"/>
</dbReference>
<sequence>MWNLVSKNTLLIIDDDEVMVLLLKKLFEKKYIVYTACDGVEAIDHLTRGVCPDLIITDIFMENIDGYQLIKHLSTSVVYKHIPVIVLSGSKNAALPHNSLFSTMLHKPFDPLQLQNLVETSILNKYGIQSCNEN</sequence>
<evidence type="ECO:0000313" key="5">
    <source>
        <dbReference type="Proteomes" id="UP000199031"/>
    </source>
</evidence>
<proteinExistence type="predicted"/>
<dbReference type="SMART" id="SM00448">
    <property type="entry name" value="REC"/>
    <property type="match status" value="1"/>
</dbReference>
<accession>A0A1I5UH58</accession>
<evidence type="ECO:0000259" key="3">
    <source>
        <dbReference type="PROSITE" id="PS50110"/>
    </source>
</evidence>
<keyword evidence="4" id="KW-0808">Transferase</keyword>
<dbReference type="AlphaFoldDB" id="A0A1I5UH58"/>
<evidence type="ECO:0000256" key="1">
    <source>
        <dbReference type="ARBA" id="ARBA00022553"/>
    </source>
</evidence>
<dbReference type="EMBL" id="FOXQ01000003">
    <property type="protein sequence ID" value="SFP94377.1"/>
    <property type="molecule type" value="Genomic_DNA"/>
</dbReference>
<keyword evidence="1 2" id="KW-0597">Phosphoprotein</keyword>
<dbReference type="Gene3D" id="3.40.50.2300">
    <property type="match status" value="1"/>
</dbReference>
<evidence type="ECO:0000313" key="4">
    <source>
        <dbReference type="EMBL" id="SFP94377.1"/>
    </source>
</evidence>
<name>A0A1I5UH58_9BACT</name>
<dbReference type="Proteomes" id="UP000199031">
    <property type="component" value="Unassembled WGS sequence"/>
</dbReference>
<dbReference type="InterPro" id="IPR001789">
    <property type="entry name" value="Sig_transdc_resp-reg_receiver"/>
</dbReference>
<keyword evidence="5" id="KW-1185">Reference proteome</keyword>
<feature type="modified residue" description="4-aspartylphosphate" evidence="2">
    <location>
        <position position="58"/>
    </location>
</feature>
<protein>
    <submittedName>
        <fullName evidence="4">Chemosensory pili system protein ChpA (Sensor histidine kinase/response regulator)</fullName>
    </submittedName>
</protein>
<dbReference type="PANTHER" id="PTHR44591:SF3">
    <property type="entry name" value="RESPONSE REGULATORY DOMAIN-CONTAINING PROTEIN"/>
    <property type="match status" value="1"/>
</dbReference>
<evidence type="ECO:0000256" key="2">
    <source>
        <dbReference type="PROSITE-ProRule" id="PRU00169"/>
    </source>
</evidence>
<dbReference type="InterPro" id="IPR050595">
    <property type="entry name" value="Bact_response_regulator"/>
</dbReference>
<dbReference type="GO" id="GO:0016301">
    <property type="term" value="F:kinase activity"/>
    <property type="evidence" value="ECO:0007669"/>
    <property type="project" value="UniProtKB-KW"/>
</dbReference>
<gene>
    <name evidence="4" type="ORF">SAMN05444277_103279</name>
</gene>